<dbReference type="EC" id="6.3.2.8" evidence="12"/>
<accession>A0A377Z0B2</accession>
<dbReference type="GO" id="GO:0008360">
    <property type="term" value="P:regulation of cell shape"/>
    <property type="evidence" value="ECO:0007669"/>
    <property type="project" value="UniProtKB-KW"/>
</dbReference>
<dbReference type="Pfam" id="PF08245">
    <property type="entry name" value="Mur_ligase_M"/>
    <property type="match status" value="1"/>
</dbReference>
<dbReference type="InterPro" id="IPR036565">
    <property type="entry name" value="Mur-like_cat_sf"/>
</dbReference>
<evidence type="ECO:0000256" key="4">
    <source>
        <dbReference type="ARBA" id="ARBA00022741"/>
    </source>
</evidence>
<reference evidence="12 13" key="1">
    <citation type="submission" date="2018-06" db="EMBL/GenBank/DDBJ databases">
        <authorList>
            <consortium name="Pathogen Informatics"/>
            <person name="Doyle S."/>
        </authorList>
    </citation>
    <scope>NUCLEOTIDE SEQUENCE [LARGE SCALE GENOMIC DNA]</scope>
    <source>
        <strain evidence="12 13">NCTC10313</strain>
    </source>
</reference>
<protein>
    <submittedName>
        <fullName evidence="12">UDP-N-acetylmuramate-alanine ligase</fullName>
        <ecNumber evidence="12">6.3.2.8</ecNumber>
    </submittedName>
</protein>
<keyword evidence="4" id="KW-0547">Nucleotide-binding</keyword>
<keyword evidence="5" id="KW-0067">ATP-binding</keyword>
<proteinExistence type="predicted"/>
<evidence type="ECO:0000259" key="10">
    <source>
        <dbReference type="Pfam" id="PF01225"/>
    </source>
</evidence>
<dbReference type="Gene3D" id="3.40.1190.10">
    <property type="entry name" value="Mur-like, catalytic domain"/>
    <property type="match status" value="1"/>
</dbReference>
<dbReference type="Proteomes" id="UP000254487">
    <property type="component" value="Unassembled WGS sequence"/>
</dbReference>
<dbReference type="PANTHER" id="PTHR43445">
    <property type="entry name" value="UDP-N-ACETYLMURAMATE--L-ALANINE LIGASE-RELATED"/>
    <property type="match status" value="1"/>
</dbReference>
<evidence type="ECO:0000256" key="3">
    <source>
        <dbReference type="ARBA" id="ARBA00022618"/>
    </source>
</evidence>
<dbReference type="InterPro" id="IPR050061">
    <property type="entry name" value="MurCDEF_pg_biosynth"/>
</dbReference>
<evidence type="ECO:0000256" key="5">
    <source>
        <dbReference type="ARBA" id="ARBA00022840"/>
    </source>
</evidence>
<dbReference type="InterPro" id="IPR000713">
    <property type="entry name" value="Mur_ligase_N"/>
</dbReference>
<keyword evidence="8" id="KW-0131">Cell cycle</keyword>
<dbReference type="GO" id="GO:0051301">
    <property type="term" value="P:cell division"/>
    <property type="evidence" value="ECO:0007669"/>
    <property type="project" value="UniProtKB-KW"/>
</dbReference>
<dbReference type="AlphaFoldDB" id="A0A377Z0B2"/>
<keyword evidence="3" id="KW-0132">Cell division</keyword>
<dbReference type="EMBL" id="UGLW01000003">
    <property type="protein sequence ID" value="STU57945.1"/>
    <property type="molecule type" value="Genomic_DNA"/>
</dbReference>
<evidence type="ECO:0000313" key="13">
    <source>
        <dbReference type="Proteomes" id="UP000254487"/>
    </source>
</evidence>
<keyword evidence="9" id="KW-0961">Cell wall biogenesis/degradation</keyword>
<organism evidence="12 13">
    <name type="scientific">Klebsiella pneumoniae subsp. ozaenae</name>
    <dbReference type="NCBI Taxonomy" id="574"/>
    <lineage>
        <taxon>Bacteria</taxon>
        <taxon>Pseudomonadati</taxon>
        <taxon>Pseudomonadota</taxon>
        <taxon>Gammaproteobacteria</taxon>
        <taxon>Enterobacterales</taxon>
        <taxon>Enterobacteriaceae</taxon>
        <taxon>Klebsiella/Raoultella group</taxon>
        <taxon>Klebsiella</taxon>
        <taxon>Klebsiella pneumoniae complex</taxon>
    </lineage>
</organism>
<feature type="domain" description="Mur ligase central" evidence="11">
    <location>
        <begin position="49"/>
        <end position="176"/>
    </location>
</feature>
<keyword evidence="6" id="KW-0133">Cell shape</keyword>
<dbReference type="SUPFAM" id="SSF53623">
    <property type="entry name" value="MurD-like peptide ligases, catalytic domain"/>
    <property type="match status" value="1"/>
</dbReference>
<dbReference type="GO" id="GO:0008763">
    <property type="term" value="F:UDP-N-acetylmuramate-L-alanine ligase activity"/>
    <property type="evidence" value="ECO:0007669"/>
    <property type="project" value="UniProtKB-EC"/>
</dbReference>
<sequence>MRDASVVVVSSAISADNPEIVAAHEARIPVIRRAEMLAELMRFRHGIAIAGTHGKTTTTAMVSSIYAEAGLDPTFVNGGLVKAAGVHARLGHSRYLIAEADESDASFLHLQPMVAIVTNIEADHMDTYHGDFENLKQTFINFLHNLPFYGRAVMCVDDPVIRELLPRVGRQITTYGF</sequence>
<name>A0A377Z0B2_KLEPO</name>
<dbReference type="Pfam" id="PF01225">
    <property type="entry name" value="Mur_ligase"/>
    <property type="match status" value="1"/>
</dbReference>
<keyword evidence="2 12" id="KW-0436">Ligase</keyword>
<keyword evidence="1" id="KW-0963">Cytoplasm</keyword>
<dbReference type="FunFam" id="3.40.1190.10:FF:000001">
    <property type="entry name" value="UDP-N-acetylmuramate--L-alanine ligase"/>
    <property type="match status" value="1"/>
</dbReference>
<evidence type="ECO:0000259" key="11">
    <source>
        <dbReference type="Pfam" id="PF08245"/>
    </source>
</evidence>
<dbReference type="PANTHER" id="PTHR43445:SF3">
    <property type="entry name" value="UDP-N-ACETYLMURAMATE--L-ALANINE LIGASE"/>
    <property type="match status" value="1"/>
</dbReference>
<keyword evidence="7" id="KW-0573">Peptidoglycan synthesis</keyword>
<feature type="domain" description="Mur ligase N-terminal catalytic" evidence="10">
    <location>
        <begin position="4"/>
        <end position="44"/>
    </location>
</feature>
<evidence type="ECO:0000256" key="7">
    <source>
        <dbReference type="ARBA" id="ARBA00022984"/>
    </source>
</evidence>
<dbReference type="Gene3D" id="3.40.50.720">
    <property type="entry name" value="NAD(P)-binding Rossmann-like Domain"/>
    <property type="match status" value="1"/>
</dbReference>
<gene>
    <name evidence="12" type="primary">murC_1</name>
    <name evidence="12" type="ORF">NCTC10313_01450</name>
</gene>
<dbReference type="GO" id="GO:0005524">
    <property type="term" value="F:ATP binding"/>
    <property type="evidence" value="ECO:0007669"/>
    <property type="project" value="UniProtKB-KW"/>
</dbReference>
<dbReference type="InterPro" id="IPR013221">
    <property type="entry name" value="Mur_ligase_cen"/>
</dbReference>
<evidence type="ECO:0000256" key="2">
    <source>
        <dbReference type="ARBA" id="ARBA00022598"/>
    </source>
</evidence>
<evidence type="ECO:0000256" key="6">
    <source>
        <dbReference type="ARBA" id="ARBA00022960"/>
    </source>
</evidence>
<evidence type="ECO:0000313" key="12">
    <source>
        <dbReference type="EMBL" id="STU57945.1"/>
    </source>
</evidence>
<evidence type="ECO:0000256" key="9">
    <source>
        <dbReference type="ARBA" id="ARBA00023316"/>
    </source>
</evidence>
<dbReference type="GO" id="GO:0009252">
    <property type="term" value="P:peptidoglycan biosynthetic process"/>
    <property type="evidence" value="ECO:0007669"/>
    <property type="project" value="UniProtKB-KW"/>
</dbReference>
<evidence type="ECO:0000256" key="1">
    <source>
        <dbReference type="ARBA" id="ARBA00022490"/>
    </source>
</evidence>
<dbReference type="GO" id="GO:0071555">
    <property type="term" value="P:cell wall organization"/>
    <property type="evidence" value="ECO:0007669"/>
    <property type="project" value="UniProtKB-KW"/>
</dbReference>
<evidence type="ECO:0000256" key="8">
    <source>
        <dbReference type="ARBA" id="ARBA00023306"/>
    </source>
</evidence>
<dbReference type="SUPFAM" id="SSF51984">
    <property type="entry name" value="MurCD N-terminal domain"/>
    <property type="match status" value="1"/>
</dbReference>